<evidence type="ECO:0000313" key="1">
    <source>
        <dbReference type="EMBL" id="KAA6306001.1"/>
    </source>
</evidence>
<proteinExistence type="predicted"/>
<evidence type="ECO:0008006" key="2">
    <source>
        <dbReference type="Google" id="ProtNLM"/>
    </source>
</evidence>
<dbReference type="EMBL" id="SNRY01010249">
    <property type="protein sequence ID" value="KAA6306001.1"/>
    <property type="molecule type" value="Genomic_DNA"/>
</dbReference>
<reference evidence="1" key="1">
    <citation type="submission" date="2019-03" db="EMBL/GenBank/DDBJ databases">
        <title>Single cell metagenomics reveals metabolic interactions within the superorganism composed of flagellate Streblomastix strix and complex community of Bacteroidetes bacteria on its surface.</title>
        <authorList>
            <person name="Treitli S.C."/>
            <person name="Kolisko M."/>
            <person name="Husnik F."/>
            <person name="Keeling P."/>
            <person name="Hampl V."/>
        </authorList>
    </citation>
    <scope>NUCLEOTIDE SEQUENCE</scope>
    <source>
        <strain evidence="1">STM</strain>
    </source>
</reference>
<gene>
    <name evidence="1" type="ORF">EZS27_042344</name>
</gene>
<accession>A0A5J4PBD9</accession>
<dbReference type="AlphaFoldDB" id="A0A5J4PBD9"/>
<feature type="non-terminal residue" evidence="1">
    <location>
        <position position="66"/>
    </location>
</feature>
<organism evidence="1">
    <name type="scientific">termite gut metagenome</name>
    <dbReference type="NCBI Taxonomy" id="433724"/>
    <lineage>
        <taxon>unclassified sequences</taxon>
        <taxon>metagenomes</taxon>
        <taxon>organismal metagenomes</taxon>
    </lineage>
</organism>
<name>A0A5J4PBD9_9ZZZZ</name>
<sequence>MEFGFKSSMSHCYRMRCHTILLKADGLNSKVVGSITGMSQVSAGSWLYRFKSEGMCGLETGSGRGR</sequence>
<protein>
    <recommendedName>
        <fullName evidence="2">DNA-binding domain-containing protein</fullName>
    </recommendedName>
</protein>
<comment type="caution">
    <text evidence="1">The sequence shown here is derived from an EMBL/GenBank/DDBJ whole genome shotgun (WGS) entry which is preliminary data.</text>
</comment>